<dbReference type="RefSeq" id="WP_145258616.1">
    <property type="nucleotide sequence ID" value="NZ_CP036279.1"/>
</dbReference>
<evidence type="ECO:0000256" key="1">
    <source>
        <dbReference type="SAM" id="SignalP"/>
    </source>
</evidence>
<dbReference type="OrthoDB" id="9815670at2"/>
<dbReference type="Gene3D" id="3.40.50.1110">
    <property type="entry name" value="SGNH hydrolase"/>
    <property type="match status" value="1"/>
</dbReference>
<dbReference type="AlphaFoldDB" id="A0A518B555"/>
<dbReference type="CDD" id="cd00229">
    <property type="entry name" value="SGNH_hydrolase"/>
    <property type="match status" value="1"/>
</dbReference>
<feature type="chain" id="PRO_5022127441" description="SGNH hydrolase-type esterase domain-containing protein" evidence="1">
    <location>
        <begin position="22"/>
        <end position="437"/>
    </location>
</feature>
<name>A0A518B555_9BACT</name>
<feature type="signal peptide" evidence="1">
    <location>
        <begin position="1"/>
        <end position="21"/>
    </location>
</feature>
<organism evidence="2 3">
    <name type="scientific">Kolteria novifilia</name>
    <dbReference type="NCBI Taxonomy" id="2527975"/>
    <lineage>
        <taxon>Bacteria</taxon>
        <taxon>Pseudomonadati</taxon>
        <taxon>Planctomycetota</taxon>
        <taxon>Planctomycetia</taxon>
        <taxon>Kolteriales</taxon>
        <taxon>Kolteriaceae</taxon>
        <taxon>Kolteria</taxon>
    </lineage>
</organism>
<proteinExistence type="predicted"/>
<keyword evidence="1" id="KW-0732">Signal</keyword>
<dbReference type="SUPFAM" id="SSF52266">
    <property type="entry name" value="SGNH hydrolase"/>
    <property type="match status" value="1"/>
</dbReference>
<protein>
    <recommendedName>
        <fullName evidence="4">SGNH hydrolase-type esterase domain-containing protein</fullName>
    </recommendedName>
</protein>
<dbReference type="InterPro" id="IPR036514">
    <property type="entry name" value="SGNH_hydro_sf"/>
</dbReference>
<gene>
    <name evidence="2" type="ORF">Pan216_29770</name>
</gene>
<dbReference type="GO" id="GO:0016788">
    <property type="term" value="F:hydrolase activity, acting on ester bonds"/>
    <property type="evidence" value="ECO:0007669"/>
    <property type="project" value="UniProtKB-ARBA"/>
</dbReference>
<dbReference type="Proteomes" id="UP000317093">
    <property type="component" value="Chromosome"/>
</dbReference>
<dbReference type="KEGG" id="knv:Pan216_29770"/>
<evidence type="ECO:0008006" key="4">
    <source>
        <dbReference type="Google" id="ProtNLM"/>
    </source>
</evidence>
<dbReference type="EMBL" id="CP036279">
    <property type="protein sequence ID" value="QDU62111.1"/>
    <property type="molecule type" value="Genomic_DNA"/>
</dbReference>
<reference evidence="2 3" key="1">
    <citation type="submission" date="2019-02" db="EMBL/GenBank/DDBJ databases">
        <title>Deep-cultivation of Planctomycetes and their phenomic and genomic characterization uncovers novel biology.</title>
        <authorList>
            <person name="Wiegand S."/>
            <person name="Jogler M."/>
            <person name="Boedeker C."/>
            <person name="Pinto D."/>
            <person name="Vollmers J."/>
            <person name="Rivas-Marin E."/>
            <person name="Kohn T."/>
            <person name="Peeters S.H."/>
            <person name="Heuer A."/>
            <person name="Rast P."/>
            <person name="Oberbeckmann S."/>
            <person name="Bunk B."/>
            <person name="Jeske O."/>
            <person name="Meyerdierks A."/>
            <person name="Storesund J.E."/>
            <person name="Kallscheuer N."/>
            <person name="Luecker S."/>
            <person name="Lage O.M."/>
            <person name="Pohl T."/>
            <person name="Merkel B.J."/>
            <person name="Hornburger P."/>
            <person name="Mueller R.-W."/>
            <person name="Bruemmer F."/>
            <person name="Labrenz M."/>
            <person name="Spormann A.M."/>
            <person name="Op den Camp H."/>
            <person name="Overmann J."/>
            <person name="Amann R."/>
            <person name="Jetten M.S.M."/>
            <person name="Mascher T."/>
            <person name="Medema M.H."/>
            <person name="Devos D.P."/>
            <person name="Kaster A.-K."/>
            <person name="Ovreas L."/>
            <person name="Rohde M."/>
            <person name="Galperin M.Y."/>
            <person name="Jogler C."/>
        </authorList>
    </citation>
    <scope>NUCLEOTIDE SEQUENCE [LARGE SCALE GENOMIC DNA]</scope>
    <source>
        <strain evidence="2 3">Pan216</strain>
    </source>
</reference>
<evidence type="ECO:0000313" key="3">
    <source>
        <dbReference type="Proteomes" id="UP000317093"/>
    </source>
</evidence>
<sequence precursor="true">MLRTRWAMTCLGFAATLTLCATSLAQAPSEPASGSPSDETNVEATVPFAAQIAEPKEIDPSLPNVLIIGDSVSIGYTLPVRRELEGKANIFRVPENARGTIYGLKHIDEWLEGRKWDVIVFNWGSWDTVQESADRYCVNLRKLVKRLRETDATLLFAGTVPAPEIARGFNGGKAEYFERQKLYNASAHRVLVDEKIPCIDLLHTSLPHISQVYRPNDYHLSPAALQTLARKVAYAIEHPDTVSIDHAPSEFSYYMIVFALQSGPANVIEKSHTFATFVKANQNRQIIDTVTISWLAASGIIETLNPVPQSGANWSLRDTLEWGSEKGARMSKWGPYVIDAAFFERAKRRTEQLDRGNIKYLILDRRWRRHTGTRGFDCIHALSDIGGYLATGSARGEDASRKVAKHFKPWIRGRLLNEHWLFLALGIDRFPFIDRDL</sequence>
<keyword evidence="3" id="KW-1185">Reference proteome</keyword>
<evidence type="ECO:0000313" key="2">
    <source>
        <dbReference type="EMBL" id="QDU62111.1"/>
    </source>
</evidence>
<accession>A0A518B555</accession>